<dbReference type="PANTHER" id="PTHR12049:SF7">
    <property type="entry name" value="PROTEIN ARGININE METHYLTRANSFERASE NDUFAF7, MITOCHONDRIAL"/>
    <property type="match status" value="1"/>
</dbReference>
<reference evidence="3 4" key="1">
    <citation type="submission" date="2018-12" db="EMBL/GenBank/DDBJ databases">
        <title>Bacillus ochoae sp. nov., Paenibacillus whitsoniae sp. nov., Paenibacillus spiritus sp. nov. Isolated from the Mars Exploration Rover during spacecraft assembly.</title>
        <authorList>
            <person name="Seuylemezian A."/>
            <person name="Vaishampayan P."/>
        </authorList>
    </citation>
    <scope>NUCLEOTIDE SEQUENCE [LARGE SCALE GENOMIC DNA]</scope>
    <source>
        <strain evidence="3 4">MER 54</strain>
    </source>
</reference>
<proteinExistence type="predicted"/>
<evidence type="ECO:0000313" key="4">
    <source>
        <dbReference type="Proteomes" id="UP000276128"/>
    </source>
</evidence>
<accession>A0A3S0A9C9</accession>
<dbReference type="InterPro" id="IPR003788">
    <property type="entry name" value="NDUFAF7"/>
</dbReference>
<comment type="caution">
    <text evidence="3">The sequence shown here is derived from an EMBL/GenBank/DDBJ whole genome shotgun (WGS) entry which is preliminary data.</text>
</comment>
<organism evidence="3 4">
    <name type="scientific">Paenibacillus whitsoniae</name>
    <dbReference type="NCBI Taxonomy" id="2496558"/>
    <lineage>
        <taxon>Bacteria</taxon>
        <taxon>Bacillati</taxon>
        <taxon>Bacillota</taxon>
        <taxon>Bacilli</taxon>
        <taxon>Bacillales</taxon>
        <taxon>Paenibacillaceae</taxon>
        <taxon>Paenibacillus</taxon>
    </lineage>
</organism>
<gene>
    <name evidence="3" type="ORF">EJQ19_20680</name>
</gene>
<evidence type="ECO:0000256" key="1">
    <source>
        <dbReference type="ARBA" id="ARBA00022603"/>
    </source>
</evidence>
<dbReference type="RefSeq" id="WP_126143143.1">
    <property type="nucleotide sequence ID" value="NZ_RXHU01000065.1"/>
</dbReference>
<sequence length="369" mass="42346">MSHIAQDMTFVLIEAMQADPRGCISFHDYMQLCLYHETQGYYRQSREKIGKSGDFYTSSSIGTVMGEMIAQWLCSQIRHEPETPLHLVEWGGGNGRMALHVLDDIRRAEPNIYERLRYTMVESSPYHRDLQRETLSAHSGKVVYTDGEDWLAEPPQKHVYVLANELLDAFPVHRLQYRKGDFLESHVAWSEQGQAFTELWLPDVERRVLDAAKRLKVQWQEGQIVEINLAAEDWIADVARRMAGGALLIIDYGDREEELYAAHRKLGTLMCYYRHQAHSDPFLHPGEQDLTAHVDFSQCRAVAEANGLVPAPLQTQREFLVAQGILEKLQAHYDPNPFSEVSKRNRSIRQLLLSDGMSELFKVFIATKS</sequence>
<dbReference type="InterPro" id="IPR029063">
    <property type="entry name" value="SAM-dependent_MTases_sf"/>
</dbReference>
<dbReference type="SUPFAM" id="SSF53335">
    <property type="entry name" value="S-adenosyl-L-methionine-dependent methyltransferases"/>
    <property type="match status" value="1"/>
</dbReference>
<dbReference type="Pfam" id="PF02636">
    <property type="entry name" value="Methyltransf_28"/>
    <property type="match status" value="1"/>
</dbReference>
<name>A0A3S0A9C9_9BACL</name>
<dbReference type="Gene3D" id="3.40.50.12710">
    <property type="match status" value="1"/>
</dbReference>
<protein>
    <submittedName>
        <fullName evidence="3">SAM-dependent methyltransferase</fullName>
    </submittedName>
</protein>
<dbReference type="Proteomes" id="UP000276128">
    <property type="component" value="Unassembled WGS sequence"/>
</dbReference>
<keyword evidence="2 3" id="KW-0808">Transferase</keyword>
<dbReference type="EMBL" id="RXHU01000065">
    <property type="protein sequence ID" value="RTE07699.1"/>
    <property type="molecule type" value="Genomic_DNA"/>
</dbReference>
<dbReference type="OrthoDB" id="9794208at2"/>
<dbReference type="GO" id="GO:0035243">
    <property type="term" value="F:protein-arginine omega-N symmetric methyltransferase activity"/>
    <property type="evidence" value="ECO:0007669"/>
    <property type="project" value="TreeGrafter"/>
</dbReference>
<dbReference type="PANTHER" id="PTHR12049">
    <property type="entry name" value="PROTEIN ARGININE METHYLTRANSFERASE NDUFAF7, MITOCHONDRIAL"/>
    <property type="match status" value="1"/>
</dbReference>
<dbReference type="GO" id="GO:0032259">
    <property type="term" value="P:methylation"/>
    <property type="evidence" value="ECO:0007669"/>
    <property type="project" value="UniProtKB-KW"/>
</dbReference>
<keyword evidence="1 3" id="KW-0489">Methyltransferase</keyword>
<evidence type="ECO:0000313" key="3">
    <source>
        <dbReference type="EMBL" id="RTE07699.1"/>
    </source>
</evidence>
<dbReference type="InterPro" id="IPR038375">
    <property type="entry name" value="NDUFAF7_sf"/>
</dbReference>
<dbReference type="AlphaFoldDB" id="A0A3S0A9C9"/>
<keyword evidence="4" id="KW-1185">Reference proteome</keyword>
<evidence type="ECO:0000256" key="2">
    <source>
        <dbReference type="ARBA" id="ARBA00022679"/>
    </source>
</evidence>